<dbReference type="Pfam" id="PF13328">
    <property type="entry name" value="HD_4"/>
    <property type="match status" value="1"/>
</dbReference>
<organism evidence="3 4">
    <name type="scientific">Candidatus Yonathbacteria bacterium RIFCSPHIGHO2_01_FULL_51_10</name>
    <dbReference type="NCBI Taxonomy" id="1802723"/>
    <lineage>
        <taxon>Bacteria</taxon>
        <taxon>Candidatus Yonathiibacteriota</taxon>
    </lineage>
</organism>
<dbReference type="Pfam" id="PF02824">
    <property type="entry name" value="TGS"/>
    <property type="match status" value="1"/>
</dbReference>
<proteinExistence type="inferred from homology"/>
<protein>
    <recommendedName>
        <fullName evidence="2">TGS domain-containing protein</fullName>
    </recommendedName>
</protein>
<dbReference type="SMART" id="SM00954">
    <property type="entry name" value="RelA_SpoT"/>
    <property type="match status" value="1"/>
</dbReference>
<dbReference type="Gene3D" id="3.30.460.10">
    <property type="entry name" value="Beta Polymerase, domain 2"/>
    <property type="match status" value="1"/>
</dbReference>
<reference evidence="3 4" key="1">
    <citation type="journal article" date="2016" name="Nat. Commun.">
        <title>Thousands of microbial genomes shed light on interconnected biogeochemical processes in an aquifer system.</title>
        <authorList>
            <person name="Anantharaman K."/>
            <person name="Brown C.T."/>
            <person name="Hug L.A."/>
            <person name="Sharon I."/>
            <person name="Castelle C.J."/>
            <person name="Probst A.J."/>
            <person name="Thomas B.C."/>
            <person name="Singh A."/>
            <person name="Wilkins M.J."/>
            <person name="Karaoz U."/>
            <person name="Brodie E.L."/>
            <person name="Williams K.H."/>
            <person name="Hubbard S.S."/>
            <person name="Banfield J.F."/>
        </authorList>
    </citation>
    <scope>NUCLEOTIDE SEQUENCE [LARGE SCALE GENOMIC DNA]</scope>
</reference>
<dbReference type="InterPro" id="IPR033655">
    <property type="entry name" value="TGS_RelA/SpoT"/>
</dbReference>
<name>A0A1G2S6G7_9BACT</name>
<dbReference type="SUPFAM" id="SSF81301">
    <property type="entry name" value="Nucleotidyltransferase"/>
    <property type="match status" value="1"/>
</dbReference>
<comment type="caution">
    <text evidence="3">The sequence shown here is derived from an EMBL/GenBank/DDBJ whole genome shotgun (WGS) entry which is preliminary data.</text>
</comment>
<dbReference type="FunFam" id="3.30.460.10:FF:000001">
    <property type="entry name" value="GTP pyrophosphokinase RelA"/>
    <property type="match status" value="1"/>
</dbReference>
<dbReference type="Pfam" id="PF04607">
    <property type="entry name" value="RelA_SpoT"/>
    <property type="match status" value="1"/>
</dbReference>
<dbReference type="InterPro" id="IPR012675">
    <property type="entry name" value="Beta-grasp_dom_sf"/>
</dbReference>
<dbReference type="PANTHER" id="PTHR21262">
    <property type="entry name" value="GUANOSINE-3',5'-BIS DIPHOSPHATE 3'-PYROPHOSPHOHYDROLASE"/>
    <property type="match status" value="1"/>
</dbReference>
<evidence type="ECO:0000313" key="4">
    <source>
        <dbReference type="Proteomes" id="UP000176997"/>
    </source>
</evidence>
<dbReference type="PROSITE" id="PS51880">
    <property type="entry name" value="TGS"/>
    <property type="match status" value="1"/>
</dbReference>
<dbReference type="AlphaFoldDB" id="A0A1G2S6G7"/>
<dbReference type="GO" id="GO:0015969">
    <property type="term" value="P:guanosine tetraphosphate metabolic process"/>
    <property type="evidence" value="ECO:0007669"/>
    <property type="project" value="InterPro"/>
</dbReference>
<evidence type="ECO:0000256" key="1">
    <source>
        <dbReference type="RuleBase" id="RU003847"/>
    </source>
</evidence>
<dbReference type="STRING" id="1802723.A2675_02765"/>
<dbReference type="InterPro" id="IPR043519">
    <property type="entry name" value="NT_sf"/>
</dbReference>
<accession>A0A1G2S6G7</accession>
<dbReference type="CDD" id="cd01668">
    <property type="entry name" value="TGS_RSH"/>
    <property type="match status" value="1"/>
</dbReference>
<dbReference type="InterPro" id="IPR012676">
    <property type="entry name" value="TGS-like"/>
</dbReference>
<evidence type="ECO:0000259" key="2">
    <source>
        <dbReference type="PROSITE" id="PS51880"/>
    </source>
</evidence>
<dbReference type="CDD" id="cd05399">
    <property type="entry name" value="NT_Rel-Spo_like"/>
    <property type="match status" value="1"/>
</dbReference>
<dbReference type="FunFam" id="1.10.3210.10:FF:000001">
    <property type="entry name" value="GTP pyrophosphokinase RelA"/>
    <property type="match status" value="1"/>
</dbReference>
<comment type="function">
    <text evidence="1">In eubacteria ppGpp (guanosine 3'-diphosphate 5'-diphosphate) is a mediator of the stringent response that coordinates a variety of cellular activities in response to changes in nutritional abundance.</text>
</comment>
<comment type="similarity">
    <text evidence="1">Belongs to the relA/spoT family.</text>
</comment>
<dbReference type="PANTHER" id="PTHR21262:SF31">
    <property type="entry name" value="GTP PYROPHOSPHOKINASE"/>
    <property type="match status" value="1"/>
</dbReference>
<dbReference type="NCBIfam" id="TIGR00691">
    <property type="entry name" value="spoT_relA"/>
    <property type="match status" value="1"/>
</dbReference>
<dbReference type="SMART" id="SM00471">
    <property type="entry name" value="HDc"/>
    <property type="match status" value="1"/>
</dbReference>
<feature type="domain" description="TGS" evidence="2">
    <location>
        <begin position="391"/>
        <end position="452"/>
    </location>
</feature>
<gene>
    <name evidence="3" type="ORF">A2675_02765</name>
</gene>
<dbReference type="Proteomes" id="UP000176997">
    <property type="component" value="Unassembled WGS sequence"/>
</dbReference>
<dbReference type="InterPro" id="IPR007685">
    <property type="entry name" value="RelA_SpoT"/>
</dbReference>
<dbReference type="InterPro" id="IPR004095">
    <property type="entry name" value="TGS"/>
</dbReference>
<dbReference type="GO" id="GO:0005886">
    <property type="term" value="C:plasma membrane"/>
    <property type="evidence" value="ECO:0007669"/>
    <property type="project" value="TreeGrafter"/>
</dbReference>
<dbReference type="EMBL" id="MHUS01000021">
    <property type="protein sequence ID" value="OHA80646.1"/>
    <property type="molecule type" value="Genomic_DNA"/>
</dbReference>
<dbReference type="Gene3D" id="1.10.3210.10">
    <property type="entry name" value="Hypothetical protein af1432"/>
    <property type="match status" value="1"/>
</dbReference>
<dbReference type="InterPro" id="IPR004811">
    <property type="entry name" value="RelA/Spo_fam"/>
</dbReference>
<dbReference type="InterPro" id="IPR003607">
    <property type="entry name" value="HD/PDEase_dom"/>
</dbReference>
<dbReference type="SUPFAM" id="SSF81271">
    <property type="entry name" value="TGS-like"/>
    <property type="match status" value="1"/>
</dbReference>
<dbReference type="SUPFAM" id="SSF109604">
    <property type="entry name" value="HD-domain/PDEase-like"/>
    <property type="match status" value="1"/>
</dbReference>
<evidence type="ECO:0000313" key="3">
    <source>
        <dbReference type="EMBL" id="OHA80646.1"/>
    </source>
</evidence>
<dbReference type="Gene3D" id="3.10.20.30">
    <property type="match status" value="1"/>
</dbReference>
<dbReference type="FunFam" id="3.10.20.30:FF:000002">
    <property type="entry name" value="GTP pyrophosphokinase (RelA/SpoT)"/>
    <property type="match status" value="1"/>
</dbReference>
<sequence>MSDAQEIITLMKEPSESGKALIEKAFVFSQKAHEGQHRFTGDPYFIHAFSTGKNLATFGADAETIAAGLLHDVIEDAGISDKTIQDEFGKTVLFLVTGVTKLGKLKYRGLERHVESLRKLFIATAEDPRVILIKLADRLHNVETLQGHTNPEKQHRIALETIEIFAPLANRLGMGKLRGDLEDYAFPYAYPKGYAETVRLRNEKSKLSEKYVKKVHHTLGKKLAEQDFTDFHIGSRIKGLYSLYRKLRYHNMDIDKIHDIVALRVIVPSVADCYRVLGIVHNIWRPLPGRIKDYIATPKYNGYQSLHTTVFTGDGGITEIQIRTREMHQTAEYGMASHLAYKEGILSLLKRRVGMRTKEKLSWIRDLIAHEKDMADDGSYLNNLKLDFFGDRVFVFTPKGDVIDLPATATAIDFAYTIHSDVGNHTAGVKVNGKFVAIDTVLKNGDIIEVLTRRDAHPSKKWLDYSHTTIARKHIKAAIQKTFKNPIARFKSKNS</sequence>